<organism evidence="1 2">
    <name type="scientific">Stephania yunnanensis</name>
    <dbReference type="NCBI Taxonomy" id="152371"/>
    <lineage>
        <taxon>Eukaryota</taxon>
        <taxon>Viridiplantae</taxon>
        <taxon>Streptophyta</taxon>
        <taxon>Embryophyta</taxon>
        <taxon>Tracheophyta</taxon>
        <taxon>Spermatophyta</taxon>
        <taxon>Magnoliopsida</taxon>
        <taxon>Ranunculales</taxon>
        <taxon>Menispermaceae</taxon>
        <taxon>Menispermoideae</taxon>
        <taxon>Cissampelideae</taxon>
        <taxon>Stephania</taxon>
    </lineage>
</organism>
<dbReference type="EMBL" id="JBBNAF010000009">
    <property type="protein sequence ID" value="KAK9113455.1"/>
    <property type="molecule type" value="Genomic_DNA"/>
</dbReference>
<protein>
    <submittedName>
        <fullName evidence="1">Uncharacterized protein</fullName>
    </submittedName>
</protein>
<name>A0AAP0NPT9_9MAGN</name>
<dbReference type="AlphaFoldDB" id="A0AAP0NPT9"/>
<sequence length="219" mass="24628">MTSNTATPSTETPELLLSQSAQNASFASFEAGQVGKIGFCDGLLTVFANLNEIRAKEDNGTEPLRAARFQRTDQWIPVYSWLESLDKSEVVKSKEITDWLTANPDIKEKLCSKHSRGHLMHYIQKCHFKILKRRGKLQKPNGVVSMEPIVSAEPTVSMEPFQIQEPEPPTVTFQEKTVNNEIARQADCFPDNSLSNLSNDKDKDALMAKRNDALARYQL</sequence>
<reference evidence="1 2" key="1">
    <citation type="submission" date="2024-01" db="EMBL/GenBank/DDBJ databases">
        <title>Genome assemblies of Stephania.</title>
        <authorList>
            <person name="Yang L."/>
        </authorList>
    </citation>
    <scope>NUCLEOTIDE SEQUENCE [LARGE SCALE GENOMIC DNA]</scope>
    <source>
        <strain evidence="1">YNDBR</strain>
        <tissue evidence="1">Leaf</tissue>
    </source>
</reference>
<comment type="caution">
    <text evidence="1">The sequence shown here is derived from an EMBL/GenBank/DDBJ whole genome shotgun (WGS) entry which is preliminary data.</text>
</comment>
<dbReference type="Proteomes" id="UP001420932">
    <property type="component" value="Unassembled WGS sequence"/>
</dbReference>
<evidence type="ECO:0000313" key="2">
    <source>
        <dbReference type="Proteomes" id="UP001420932"/>
    </source>
</evidence>
<gene>
    <name evidence="1" type="ORF">Syun_020252</name>
</gene>
<proteinExistence type="predicted"/>
<accession>A0AAP0NPT9</accession>
<keyword evidence="2" id="KW-1185">Reference proteome</keyword>
<evidence type="ECO:0000313" key="1">
    <source>
        <dbReference type="EMBL" id="KAK9113455.1"/>
    </source>
</evidence>